<dbReference type="InterPro" id="IPR005184">
    <property type="entry name" value="DUF306_Meta_HslJ"/>
</dbReference>
<dbReference type="EMBL" id="VITN01000002">
    <property type="protein sequence ID" value="TWB23315.1"/>
    <property type="molecule type" value="Genomic_DNA"/>
</dbReference>
<feature type="domain" description="DUF306" evidence="1">
    <location>
        <begin position="24"/>
        <end position="102"/>
    </location>
</feature>
<dbReference type="Proteomes" id="UP000319859">
    <property type="component" value="Unassembled WGS sequence"/>
</dbReference>
<dbReference type="InterPro" id="IPR038670">
    <property type="entry name" value="HslJ-like_sf"/>
</dbReference>
<dbReference type="Gene3D" id="2.40.128.270">
    <property type="match status" value="1"/>
</dbReference>
<proteinExistence type="predicted"/>
<dbReference type="Pfam" id="PF03724">
    <property type="entry name" value="META"/>
    <property type="match status" value="1"/>
</dbReference>
<gene>
    <name evidence="2" type="ORF">FBZ89_10268</name>
</gene>
<name>A0A560FNY5_9PROT</name>
<organism evidence="2 3">
    <name type="scientific">Nitrospirillum amazonense</name>
    <dbReference type="NCBI Taxonomy" id="28077"/>
    <lineage>
        <taxon>Bacteria</taxon>
        <taxon>Pseudomonadati</taxon>
        <taxon>Pseudomonadota</taxon>
        <taxon>Alphaproteobacteria</taxon>
        <taxon>Rhodospirillales</taxon>
        <taxon>Azospirillaceae</taxon>
        <taxon>Nitrospirillum</taxon>
    </lineage>
</organism>
<reference evidence="2 3" key="1">
    <citation type="submission" date="2019-06" db="EMBL/GenBank/DDBJ databases">
        <title>Genomic Encyclopedia of Type Strains, Phase IV (KMG-V): Genome sequencing to study the core and pangenomes of soil and plant-associated prokaryotes.</title>
        <authorList>
            <person name="Whitman W."/>
        </authorList>
    </citation>
    <scope>NUCLEOTIDE SEQUENCE [LARGE SCALE GENOMIC DNA]</scope>
    <source>
        <strain evidence="2 3">BR 11880</strain>
    </source>
</reference>
<evidence type="ECO:0000313" key="3">
    <source>
        <dbReference type="Proteomes" id="UP000319859"/>
    </source>
</evidence>
<dbReference type="AlphaFoldDB" id="A0A560FNY5"/>
<evidence type="ECO:0000313" key="2">
    <source>
        <dbReference type="EMBL" id="TWB23315.1"/>
    </source>
</evidence>
<protein>
    <submittedName>
        <fullName evidence="2">META domain-containing protein</fullName>
    </submittedName>
</protein>
<sequence>MAVPKLREYTSPPNAGQTIDLAWPTVHFNSDGALNIYAGCGTSGGHYQIADNKVSLQALVVIMGDCDASKTHQVFAIVNAMKATETLVWRGESALLLDHDSNLQLILSR</sequence>
<accession>A0A560FNY5</accession>
<comment type="caution">
    <text evidence="2">The sequence shown here is derived from an EMBL/GenBank/DDBJ whole genome shotgun (WGS) entry which is preliminary data.</text>
</comment>
<evidence type="ECO:0000259" key="1">
    <source>
        <dbReference type="Pfam" id="PF03724"/>
    </source>
</evidence>